<keyword evidence="2" id="KW-0677">Repeat</keyword>
<evidence type="ECO:0008006" key="8">
    <source>
        <dbReference type="Google" id="ProtNLM"/>
    </source>
</evidence>
<evidence type="ECO:0000256" key="3">
    <source>
        <dbReference type="ARBA" id="ARBA00037984"/>
    </source>
</evidence>
<evidence type="ECO:0000313" key="6">
    <source>
        <dbReference type="EMBL" id="KAF3419959.1"/>
    </source>
</evidence>
<keyword evidence="7" id="KW-1185">Reference proteome</keyword>
<protein>
    <recommendedName>
        <fullName evidence="8">POC1 centriolar protein homolog A</fullName>
    </recommendedName>
</protein>
<dbReference type="PANTHER" id="PTHR44019:SF8">
    <property type="entry name" value="POC1 CENTRIOLAR PROTEIN HOMOLOG"/>
    <property type="match status" value="1"/>
</dbReference>
<reference evidence="6" key="1">
    <citation type="submission" date="2019-11" db="EMBL/GenBank/DDBJ databases">
        <title>The nuclear and mitochondrial genomes of Frieseomelitta varia - a highly eusocial stingless bee (Meliponini) with a permanently sterile worker caste.</title>
        <authorList>
            <person name="Freitas F.C.P."/>
            <person name="Lourenco A.P."/>
            <person name="Nunes F.M.F."/>
            <person name="Paschoal A.R."/>
            <person name="Abreu F.C.P."/>
            <person name="Barbin F.O."/>
            <person name="Bataglia L."/>
            <person name="Cardoso-Junior C.A.M."/>
            <person name="Cervoni M.S."/>
            <person name="Silva S.R."/>
            <person name="Dalarmi F."/>
            <person name="Del Lama M.A."/>
            <person name="Depintor T.S."/>
            <person name="Ferreira K.M."/>
            <person name="Goria P.S."/>
            <person name="Jaskot M.C."/>
            <person name="Lago D.C."/>
            <person name="Luna-Lucena D."/>
            <person name="Moda L.M."/>
            <person name="Nascimento L."/>
            <person name="Pedrino M."/>
            <person name="Rabico F.O."/>
            <person name="Sanches F.C."/>
            <person name="Santos D.E."/>
            <person name="Santos C.G."/>
            <person name="Vieira J."/>
            <person name="Lopes T.F."/>
            <person name="Barchuk A.R."/>
            <person name="Hartfelder K."/>
            <person name="Simoes Z.L.P."/>
            <person name="Bitondi M.M.G."/>
            <person name="Pinheiro D.G."/>
        </authorList>
    </citation>
    <scope>NUCLEOTIDE SEQUENCE</scope>
    <source>
        <strain evidence="6">USP_RPSP 00005682</strain>
        <tissue evidence="6">Whole individual</tissue>
    </source>
</reference>
<dbReference type="Proteomes" id="UP000655588">
    <property type="component" value="Unassembled WGS sequence"/>
</dbReference>
<dbReference type="GO" id="GO:0005814">
    <property type="term" value="C:centriole"/>
    <property type="evidence" value="ECO:0007669"/>
    <property type="project" value="TreeGrafter"/>
</dbReference>
<dbReference type="EMBL" id="WNWW01001022">
    <property type="protein sequence ID" value="KAF3419959.1"/>
    <property type="molecule type" value="Genomic_DNA"/>
</dbReference>
<dbReference type="InterPro" id="IPR001680">
    <property type="entry name" value="WD40_rpt"/>
</dbReference>
<dbReference type="PROSITE" id="PS50294">
    <property type="entry name" value="WD_REPEATS_REGION"/>
    <property type="match status" value="5"/>
</dbReference>
<dbReference type="PRINTS" id="PR00320">
    <property type="entry name" value="GPROTEINBRPT"/>
</dbReference>
<dbReference type="AlphaFoldDB" id="A0A833R435"/>
<proteinExistence type="inferred from homology"/>
<dbReference type="InterPro" id="IPR050505">
    <property type="entry name" value="WDR55/POC1"/>
</dbReference>
<accession>A0A833R435</accession>
<dbReference type="Gene3D" id="2.130.10.10">
    <property type="entry name" value="YVTN repeat-like/Quinoprotein amine dehydrogenase"/>
    <property type="match status" value="2"/>
</dbReference>
<name>A0A833R435_9HYME</name>
<feature type="repeat" description="WD" evidence="4">
    <location>
        <begin position="160"/>
        <end position="182"/>
    </location>
</feature>
<dbReference type="Pfam" id="PF00400">
    <property type="entry name" value="WD40"/>
    <property type="match status" value="6"/>
</dbReference>
<evidence type="ECO:0000256" key="2">
    <source>
        <dbReference type="ARBA" id="ARBA00022737"/>
    </source>
</evidence>
<dbReference type="PANTHER" id="PTHR44019">
    <property type="entry name" value="WD REPEAT-CONTAINING PROTEIN 55"/>
    <property type="match status" value="1"/>
</dbReference>
<evidence type="ECO:0000256" key="1">
    <source>
        <dbReference type="ARBA" id="ARBA00022574"/>
    </source>
</evidence>
<feature type="repeat" description="WD" evidence="4">
    <location>
        <begin position="267"/>
        <end position="308"/>
    </location>
</feature>
<gene>
    <name evidence="6" type="ORF">E2986_02917</name>
</gene>
<feature type="repeat" description="WD" evidence="4">
    <location>
        <begin position="56"/>
        <end position="87"/>
    </location>
</feature>
<sequence length="491" mass="55235">MIKTACDPTIERHFKGHENAITSLCFHPETTQLVSSSSDKSIILWNLKESVRACRFLGHKDAVSDVTYAPSGEVIASASNDRSVRIWVPKITGQCLDFKAHSGAVRSVQFSPDGEKSYSSCKSICMPFSNIFIFTTFNIMRMKSRIKTYSTFIKKLSANLITASDDKSIKLWMVQQRRFLMSFTCHTNWVRCAKFSSDGRLIVSCSDDKTIKLWDIASGKCIKTFNDVKAYSTYVEFHPSGCVIGSANVTGSVKLYDIRTASLYQHYATHKDSVNMIKFHPKGNFILTASDDSTMKVLDLLEGRPIYTLKGHANGTSVTSVTFSSNGEFFASGGTDQQLLMWKTNFDKDDISRKIPRRLFSPIEELESNTKEEKSHKDDDTPEGEDIEVTSLHEKSDITNLKNDKSSYCKISDAGALTKDIEYKVINMRNQRPFEKGRIVNISHLPGTYSNEIVDALNEQVQSLSDAVTLLEQRLSKLFNYDANNPNTFKD</sequence>
<dbReference type="GO" id="GO:0036064">
    <property type="term" value="C:ciliary basal body"/>
    <property type="evidence" value="ECO:0007669"/>
    <property type="project" value="TreeGrafter"/>
</dbReference>
<dbReference type="PROSITE" id="PS00678">
    <property type="entry name" value="WD_REPEATS_1"/>
    <property type="match status" value="2"/>
</dbReference>
<dbReference type="SUPFAM" id="SSF50978">
    <property type="entry name" value="WD40 repeat-like"/>
    <property type="match status" value="1"/>
</dbReference>
<keyword evidence="1 4" id="KW-0853">WD repeat</keyword>
<feature type="region of interest" description="Disordered" evidence="5">
    <location>
        <begin position="362"/>
        <end position="393"/>
    </location>
</feature>
<feature type="repeat" description="WD" evidence="4">
    <location>
        <begin position="14"/>
        <end position="48"/>
    </location>
</feature>
<dbReference type="PROSITE" id="PS50082">
    <property type="entry name" value="WD_REPEATS_2"/>
    <property type="match status" value="6"/>
</dbReference>
<evidence type="ECO:0000313" key="7">
    <source>
        <dbReference type="Proteomes" id="UP000655588"/>
    </source>
</evidence>
<organism evidence="6 7">
    <name type="scientific">Frieseomelitta varia</name>
    <dbReference type="NCBI Taxonomy" id="561572"/>
    <lineage>
        <taxon>Eukaryota</taxon>
        <taxon>Metazoa</taxon>
        <taxon>Ecdysozoa</taxon>
        <taxon>Arthropoda</taxon>
        <taxon>Hexapoda</taxon>
        <taxon>Insecta</taxon>
        <taxon>Pterygota</taxon>
        <taxon>Neoptera</taxon>
        <taxon>Endopterygota</taxon>
        <taxon>Hymenoptera</taxon>
        <taxon>Apocrita</taxon>
        <taxon>Aculeata</taxon>
        <taxon>Apoidea</taxon>
        <taxon>Anthophila</taxon>
        <taxon>Apidae</taxon>
        <taxon>Frieseomelitta</taxon>
    </lineage>
</organism>
<dbReference type="SMART" id="SM00320">
    <property type="entry name" value="WD40"/>
    <property type="match status" value="7"/>
</dbReference>
<feature type="compositionally biased region" description="Basic and acidic residues" evidence="5">
    <location>
        <begin position="368"/>
        <end position="379"/>
    </location>
</feature>
<evidence type="ECO:0000256" key="5">
    <source>
        <dbReference type="SAM" id="MobiDB-lite"/>
    </source>
</evidence>
<dbReference type="InterPro" id="IPR019775">
    <property type="entry name" value="WD40_repeat_CS"/>
</dbReference>
<dbReference type="InterPro" id="IPR015943">
    <property type="entry name" value="WD40/YVTN_repeat-like_dom_sf"/>
</dbReference>
<comment type="caution">
    <text evidence="6">The sequence shown here is derived from an EMBL/GenBank/DDBJ whole genome shotgun (WGS) entry which is preliminary data.</text>
</comment>
<comment type="similarity">
    <text evidence="3">Belongs to the WD repeat POC1 family.</text>
</comment>
<feature type="repeat" description="WD" evidence="4">
    <location>
        <begin position="183"/>
        <end position="224"/>
    </location>
</feature>
<dbReference type="CDD" id="cd00200">
    <property type="entry name" value="WD40"/>
    <property type="match status" value="1"/>
</dbReference>
<feature type="repeat" description="WD" evidence="4">
    <location>
        <begin position="311"/>
        <end position="343"/>
    </location>
</feature>
<evidence type="ECO:0000256" key="4">
    <source>
        <dbReference type="PROSITE-ProRule" id="PRU00221"/>
    </source>
</evidence>
<dbReference type="InterPro" id="IPR036322">
    <property type="entry name" value="WD40_repeat_dom_sf"/>
</dbReference>
<dbReference type="GO" id="GO:0060271">
    <property type="term" value="P:cilium assembly"/>
    <property type="evidence" value="ECO:0007669"/>
    <property type="project" value="TreeGrafter"/>
</dbReference>
<dbReference type="InterPro" id="IPR020472">
    <property type="entry name" value="WD40_PAC1"/>
</dbReference>